<dbReference type="AlphaFoldDB" id="A0A7R8HCZ0"/>
<keyword evidence="2" id="KW-1185">Reference proteome</keyword>
<evidence type="ECO:0000313" key="1">
    <source>
        <dbReference type="EMBL" id="CAF3012953.1"/>
    </source>
</evidence>
<dbReference type="EMBL" id="HG994587">
    <property type="protein sequence ID" value="CAF3012953.1"/>
    <property type="molecule type" value="Genomic_DNA"/>
</dbReference>
<gene>
    <name evidence="1" type="ORF">LSAA_14511</name>
</gene>
<proteinExistence type="predicted"/>
<protein>
    <submittedName>
        <fullName evidence="1">(salmon louse) hypothetical protein</fullName>
    </submittedName>
</protein>
<organism evidence="1 2">
    <name type="scientific">Lepeophtheirus salmonis</name>
    <name type="common">Salmon louse</name>
    <name type="synonym">Caligus salmonis</name>
    <dbReference type="NCBI Taxonomy" id="72036"/>
    <lineage>
        <taxon>Eukaryota</taxon>
        <taxon>Metazoa</taxon>
        <taxon>Ecdysozoa</taxon>
        <taxon>Arthropoda</taxon>
        <taxon>Crustacea</taxon>
        <taxon>Multicrustacea</taxon>
        <taxon>Hexanauplia</taxon>
        <taxon>Copepoda</taxon>
        <taxon>Siphonostomatoida</taxon>
        <taxon>Caligidae</taxon>
        <taxon>Lepeophtheirus</taxon>
    </lineage>
</organism>
<accession>A0A7R8HCZ0</accession>
<evidence type="ECO:0000313" key="2">
    <source>
        <dbReference type="Proteomes" id="UP000675881"/>
    </source>
</evidence>
<name>A0A7R8HCZ0_LEPSM</name>
<sequence length="153" mass="16930">MPHAIHFTSAMDYVQTKGCLDAIVDWARIELLLVIGASIGICLLEGLGITLLLHYYRSSKKAAKDTKENANLGIDALFYYYPIMVNYTLDAQELAVEREHLNGSTETNLNGPDAEDDANGSHTRTVRDLNTWVTLQNSRIIDTLEGSQAGFDP</sequence>
<dbReference type="Proteomes" id="UP000675881">
    <property type="component" value="Chromosome 8"/>
</dbReference>
<reference evidence="1" key="1">
    <citation type="submission" date="2021-02" db="EMBL/GenBank/DDBJ databases">
        <authorList>
            <person name="Bekaert M."/>
        </authorList>
    </citation>
    <scope>NUCLEOTIDE SEQUENCE</scope>
    <source>
        <strain evidence="1">IoA-00</strain>
    </source>
</reference>